<dbReference type="Pfam" id="PF03140">
    <property type="entry name" value="DUF247"/>
    <property type="match status" value="3"/>
</dbReference>
<keyword evidence="1" id="KW-0812">Transmembrane</keyword>
<name>A0A0E0F6B9_9ORYZ</name>
<dbReference type="AlphaFoldDB" id="A0A0E0F6B9"/>
<keyword evidence="1" id="KW-1133">Transmembrane helix</keyword>
<evidence type="ECO:0000313" key="3">
    <source>
        <dbReference type="Proteomes" id="UP000008021"/>
    </source>
</evidence>
<dbReference type="eggNOG" id="ENOG502QR4P">
    <property type="taxonomic scope" value="Eukaryota"/>
</dbReference>
<evidence type="ECO:0000256" key="1">
    <source>
        <dbReference type="SAM" id="Phobius"/>
    </source>
</evidence>
<dbReference type="PANTHER" id="PTHR31170">
    <property type="entry name" value="BNAC04G53230D PROTEIN"/>
    <property type="match status" value="1"/>
</dbReference>
<feature type="transmembrane region" description="Helical" evidence="1">
    <location>
        <begin position="225"/>
        <end position="246"/>
    </location>
</feature>
<organism evidence="2">
    <name type="scientific">Oryza meridionalis</name>
    <dbReference type="NCBI Taxonomy" id="40149"/>
    <lineage>
        <taxon>Eukaryota</taxon>
        <taxon>Viridiplantae</taxon>
        <taxon>Streptophyta</taxon>
        <taxon>Embryophyta</taxon>
        <taxon>Tracheophyta</taxon>
        <taxon>Spermatophyta</taxon>
        <taxon>Magnoliopsida</taxon>
        <taxon>Liliopsida</taxon>
        <taxon>Poales</taxon>
        <taxon>Poaceae</taxon>
        <taxon>BOP clade</taxon>
        <taxon>Oryzoideae</taxon>
        <taxon>Oryzeae</taxon>
        <taxon>Oryzinae</taxon>
        <taxon>Oryza</taxon>
    </lineage>
</organism>
<evidence type="ECO:0000313" key="2">
    <source>
        <dbReference type="EnsemblPlants" id="OMERI11G12810.1"/>
    </source>
</evidence>
<keyword evidence="1" id="KW-0472">Membrane</keyword>
<keyword evidence="3" id="KW-1185">Reference proteome</keyword>
<feature type="transmembrane region" description="Helical" evidence="1">
    <location>
        <begin position="658"/>
        <end position="682"/>
    </location>
</feature>
<protein>
    <submittedName>
        <fullName evidence="2">Uncharacterized protein</fullName>
    </submittedName>
</protein>
<dbReference type="PANTHER" id="PTHR31170:SF18">
    <property type="entry name" value="(WILD MALAYSIAN BANANA) HYPOTHETICAL PROTEIN"/>
    <property type="match status" value="1"/>
</dbReference>
<dbReference type="Gramene" id="OMERI11G12810.1">
    <property type="protein sequence ID" value="OMERI11G12810.1"/>
    <property type="gene ID" value="OMERI11G12810"/>
</dbReference>
<dbReference type="STRING" id="40149.A0A0E0F6B9"/>
<dbReference type="Proteomes" id="UP000008021">
    <property type="component" value="Chromosome 11"/>
</dbReference>
<reference evidence="2" key="2">
    <citation type="submission" date="2018-05" db="EMBL/GenBank/DDBJ databases">
        <title>OmerRS3 (Oryza meridionalis Reference Sequence Version 3).</title>
        <authorList>
            <person name="Zhang J."/>
            <person name="Kudrna D."/>
            <person name="Lee S."/>
            <person name="Talag J."/>
            <person name="Welchert J."/>
            <person name="Wing R.A."/>
        </authorList>
    </citation>
    <scope>NUCLEOTIDE SEQUENCE [LARGE SCALE GENOMIC DNA]</scope>
    <source>
        <strain evidence="2">cv. OR44</strain>
    </source>
</reference>
<reference evidence="2" key="1">
    <citation type="submission" date="2015-04" db="UniProtKB">
        <authorList>
            <consortium name="EnsemblPlants"/>
        </authorList>
    </citation>
    <scope>IDENTIFICATION</scope>
</reference>
<dbReference type="EnsemblPlants" id="OMERI11G12810.1">
    <property type="protein sequence ID" value="OMERI11G12810.1"/>
    <property type="gene ID" value="OMERI11G12810"/>
</dbReference>
<accession>A0A0E0F6B9</accession>
<sequence>MSDMLTLENQVPLLLLQTLWHVMDPEKLIQEDGLISKRVLEFFGPLVAEVKDPLQGNEGIHPLDVVQRSVGGNRRQCRESAKEYSVMPCASDLHEAGIYFKLSPAPNGFVEAVRFGRGRVFLNLIAFERLHPGAGNDVMEFVYLMDNLVDTTGDVALLKSKGIIKSGLGSDEAVVNLINMVLTRGAVMSRDSSLRDVLQDANAHRDRTWNRWRASLMHTYFSNPWVFISLVAAIILLVATLLQTAYTPRRSVTLSGGRSGASLLPGCVLALSSSAVISAEEMASCSWVVEIERSISGDAGGGTPGAMARGLKLRHSIYRVPEYIKKMTNPNAYRPQLVSLGPFHHDDTALKPMEKHKCRAVANLVKRSGKPLLEFITAVEEIKMQLQDAYEKSRRHMMMLKDGCFLLEMARVIELHGSVEDYEPDDSVFSKHGRLYLLSGIQSDVVLMENQLPLFLLRKLINVAYGQGFLDDEWIYNLIICCLCHAVTYPVLVEPLPLCLVNEDDPLCLHPLHALQKGTSGARRHRQGLSTDPVMPCATELDEAGIHFKLNRVFLNLMAFERLQPGAGNEVMAFVYFMDTLIDTAKDVALLRSKGIITSGLGSDEAVAKLINKILTKGAVMSPDSSIRDVLREINAHCKKPWNKWRATLMHTYFSNPWVFISLLAAIILLLATLMQTIYTVVPFYNK</sequence>
<proteinExistence type="predicted"/>
<dbReference type="InterPro" id="IPR004158">
    <property type="entry name" value="DUF247_pln"/>
</dbReference>
<dbReference type="HOGENOM" id="CLU_006738_0_0_1"/>